<evidence type="ECO:0000313" key="1">
    <source>
        <dbReference type="EMBL" id="CAG8507303.1"/>
    </source>
</evidence>
<proteinExistence type="predicted"/>
<comment type="caution">
    <text evidence="1">The sequence shown here is derived from an EMBL/GenBank/DDBJ whole genome shotgun (WGS) entry which is preliminary data.</text>
</comment>
<keyword evidence="2" id="KW-1185">Reference proteome</keyword>
<accession>A0ACA9L2I1</accession>
<dbReference type="Proteomes" id="UP000789525">
    <property type="component" value="Unassembled WGS sequence"/>
</dbReference>
<name>A0ACA9L2I1_9GLOM</name>
<dbReference type="EMBL" id="CAJVPT010004381">
    <property type="protein sequence ID" value="CAG8507303.1"/>
    <property type="molecule type" value="Genomic_DNA"/>
</dbReference>
<gene>
    <name evidence="1" type="ORF">ACOLOM_LOCUS3062</name>
</gene>
<organism evidence="1 2">
    <name type="scientific">Acaulospora colombiana</name>
    <dbReference type="NCBI Taxonomy" id="27376"/>
    <lineage>
        <taxon>Eukaryota</taxon>
        <taxon>Fungi</taxon>
        <taxon>Fungi incertae sedis</taxon>
        <taxon>Mucoromycota</taxon>
        <taxon>Glomeromycotina</taxon>
        <taxon>Glomeromycetes</taxon>
        <taxon>Diversisporales</taxon>
        <taxon>Acaulosporaceae</taxon>
        <taxon>Acaulospora</taxon>
    </lineage>
</organism>
<sequence length="111" mass="12674">MSRLEKFHFTSRVNSDIDVRQLPAENFSNDDKDSFNIEEDDGDNGRALCEADNEEEDEATRAALQSKYNFSKPFFDDGEDAGYYFELNSESNNEEENDDMGAMFPDDDDTG</sequence>
<evidence type="ECO:0000313" key="2">
    <source>
        <dbReference type="Proteomes" id="UP000789525"/>
    </source>
</evidence>
<protein>
    <submittedName>
        <fullName evidence="1">10224_t:CDS:1</fullName>
    </submittedName>
</protein>
<reference evidence="1" key="1">
    <citation type="submission" date="2021-06" db="EMBL/GenBank/DDBJ databases">
        <authorList>
            <person name="Kallberg Y."/>
            <person name="Tangrot J."/>
            <person name="Rosling A."/>
        </authorList>
    </citation>
    <scope>NUCLEOTIDE SEQUENCE</scope>
    <source>
        <strain evidence="1">CL356</strain>
    </source>
</reference>